<protein>
    <submittedName>
        <fullName evidence="1">Uncharacterized protein</fullName>
    </submittedName>
</protein>
<keyword evidence="2" id="KW-1185">Reference proteome</keyword>
<reference evidence="1" key="1">
    <citation type="submission" date="2022-01" db="EMBL/GenBank/DDBJ databases">
        <authorList>
            <person name="Criscuolo A."/>
        </authorList>
    </citation>
    <scope>NUCLEOTIDE SEQUENCE</scope>
    <source>
        <strain evidence="1">CIP111893</strain>
    </source>
</reference>
<comment type="caution">
    <text evidence="1">The sequence shown here is derived from an EMBL/GenBank/DDBJ whole genome shotgun (WGS) entry which is preliminary data.</text>
</comment>
<accession>A0ABM9BXD7</accession>
<dbReference type="EMBL" id="CAKMMF010000003">
    <property type="protein sequence ID" value="CAH1195804.1"/>
    <property type="molecule type" value="Genomic_DNA"/>
</dbReference>
<sequence>MNRNKYVRYSGRRRFGGNDHRFDVYEVAPTVPGPNDKLRDQEVSNAISKWKITNPLTAKARQ</sequence>
<dbReference type="Proteomes" id="UP000838686">
    <property type="component" value="Unassembled WGS sequence"/>
</dbReference>
<evidence type="ECO:0000313" key="2">
    <source>
        <dbReference type="Proteomes" id="UP000838686"/>
    </source>
</evidence>
<name>A0ABM9BXD7_9BACL</name>
<evidence type="ECO:0000313" key="1">
    <source>
        <dbReference type="EMBL" id="CAH1195804.1"/>
    </source>
</evidence>
<gene>
    <name evidence="1" type="ORF">PAECIP111893_00760</name>
</gene>
<proteinExistence type="predicted"/>
<dbReference type="RefSeq" id="WP_236339054.1">
    <property type="nucleotide sequence ID" value="NZ_CAKMMF010000003.1"/>
</dbReference>
<organism evidence="1 2">
    <name type="scientific">Paenibacillus plantiphilus</name>
    <dbReference type="NCBI Taxonomy" id="2905650"/>
    <lineage>
        <taxon>Bacteria</taxon>
        <taxon>Bacillati</taxon>
        <taxon>Bacillota</taxon>
        <taxon>Bacilli</taxon>
        <taxon>Bacillales</taxon>
        <taxon>Paenibacillaceae</taxon>
        <taxon>Paenibacillus</taxon>
    </lineage>
</organism>